<dbReference type="InterPro" id="IPR036661">
    <property type="entry name" value="Luciferase-like_sf"/>
</dbReference>
<dbReference type="PANTHER" id="PTHR30137:SF8">
    <property type="entry name" value="BLR5498 PROTEIN"/>
    <property type="match status" value="1"/>
</dbReference>
<dbReference type="InterPro" id="IPR011251">
    <property type="entry name" value="Luciferase-like_dom"/>
</dbReference>
<dbReference type="InterPro" id="IPR050766">
    <property type="entry name" value="Bact_Lucif_Oxidored"/>
</dbReference>
<reference evidence="4" key="1">
    <citation type="submission" date="2018-05" db="EMBL/GenBank/DDBJ databases">
        <authorList>
            <person name="Lanie J.A."/>
            <person name="Ng W.-L."/>
            <person name="Kazmierczak K.M."/>
            <person name="Andrzejewski T.M."/>
            <person name="Davidsen T.M."/>
            <person name="Wayne K.J."/>
            <person name="Tettelin H."/>
            <person name="Glass J.I."/>
            <person name="Rusch D."/>
            <person name="Podicherti R."/>
            <person name="Tsui H.-C.T."/>
            <person name="Winkler M.E."/>
        </authorList>
    </citation>
    <scope>NUCLEOTIDE SEQUENCE</scope>
</reference>
<proteinExistence type="predicted"/>
<feature type="domain" description="Luciferase-like" evidence="3">
    <location>
        <begin position="37"/>
        <end position="350"/>
    </location>
</feature>
<dbReference type="Gene3D" id="3.20.20.30">
    <property type="entry name" value="Luciferase-like domain"/>
    <property type="match status" value="1"/>
</dbReference>
<evidence type="ECO:0000259" key="3">
    <source>
        <dbReference type="Pfam" id="PF00296"/>
    </source>
</evidence>
<sequence>MITRFGSLYAGHVDLEDIGFDATPVNDRWISDETLASVFSKADAIAIKMDQLGFDTFWAAEHHFQREGYECLPNLLLMYVHMAHLTKNLRFGCGFNVNPMWHPLRLAEDYATADILTGGRVIFGVGRGYHSREVDTFGVPSTDTDSDANREIFEEQVEIIMKAFNEQSFFHHGKHYTLPPEVPYRGYTLKEITLVPRPRTLPVETYQPLVSASQRAMDFMAKHGIKGIVGGGAATGGASESVVKQWQETLAKHGRETELGGDLIVGVSTFIDDTEEKAIRGVKKYFEENMKMFGPLGFVRGLSEEQISALGRGTAARSAGLPTIEDAIKSGAWIVGPPERVTEGLMELQDRFPGLHEVNVGASVMSTERSVILEQLELFGKEVMPTFKAQIK</sequence>
<dbReference type="PANTHER" id="PTHR30137">
    <property type="entry name" value="LUCIFERASE-LIKE MONOOXYGENASE"/>
    <property type="match status" value="1"/>
</dbReference>
<keyword evidence="2" id="KW-0503">Monooxygenase</keyword>
<protein>
    <recommendedName>
        <fullName evidence="3">Luciferase-like domain-containing protein</fullName>
    </recommendedName>
</protein>
<dbReference type="Pfam" id="PF00296">
    <property type="entry name" value="Bac_luciferase"/>
    <property type="match status" value="1"/>
</dbReference>
<dbReference type="EMBL" id="UINC01001831">
    <property type="protein sequence ID" value="SUZ89673.1"/>
    <property type="molecule type" value="Genomic_DNA"/>
</dbReference>
<evidence type="ECO:0000256" key="2">
    <source>
        <dbReference type="ARBA" id="ARBA00023033"/>
    </source>
</evidence>
<evidence type="ECO:0000256" key="1">
    <source>
        <dbReference type="ARBA" id="ARBA00023002"/>
    </source>
</evidence>
<name>A0A381RKU7_9ZZZZ</name>
<gene>
    <name evidence="4" type="ORF">METZ01_LOCUS42527</name>
</gene>
<dbReference type="SUPFAM" id="SSF51679">
    <property type="entry name" value="Bacterial luciferase-like"/>
    <property type="match status" value="1"/>
</dbReference>
<accession>A0A381RKU7</accession>
<evidence type="ECO:0000313" key="4">
    <source>
        <dbReference type="EMBL" id="SUZ89673.1"/>
    </source>
</evidence>
<organism evidence="4">
    <name type="scientific">marine metagenome</name>
    <dbReference type="NCBI Taxonomy" id="408172"/>
    <lineage>
        <taxon>unclassified sequences</taxon>
        <taxon>metagenomes</taxon>
        <taxon>ecological metagenomes</taxon>
    </lineage>
</organism>
<dbReference type="GO" id="GO:0016705">
    <property type="term" value="F:oxidoreductase activity, acting on paired donors, with incorporation or reduction of molecular oxygen"/>
    <property type="evidence" value="ECO:0007669"/>
    <property type="project" value="InterPro"/>
</dbReference>
<dbReference type="GO" id="GO:0004497">
    <property type="term" value="F:monooxygenase activity"/>
    <property type="evidence" value="ECO:0007669"/>
    <property type="project" value="UniProtKB-KW"/>
</dbReference>
<dbReference type="GO" id="GO:0005829">
    <property type="term" value="C:cytosol"/>
    <property type="evidence" value="ECO:0007669"/>
    <property type="project" value="TreeGrafter"/>
</dbReference>
<dbReference type="AlphaFoldDB" id="A0A381RKU7"/>
<keyword evidence="1" id="KW-0560">Oxidoreductase</keyword>